<proteinExistence type="predicted"/>
<comment type="caution">
    <text evidence="1">The sequence shown here is derived from an EMBL/GenBank/DDBJ whole genome shotgun (WGS) entry which is preliminary data.</text>
</comment>
<protein>
    <submittedName>
        <fullName evidence="1">Uncharacterized protein</fullName>
    </submittedName>
</protein>
<evidence type="ECO:0000313" key="2">
    <source>
        <dbReference type="Proteomes" id="UP000256845"/>
    </source>
</evidence>
<accession>A0A3D9HVT8</accession>
<dbReference type="EMBL" id="QRDW01000001">
    <property type="protein sequence ID" value="RED53550.1"/>
    <property type="molecule type" value="Genomic_DNA"/>
</dbReference>
<gene>
    <name evidence="1" type="ORF">DFP90_101341</name>
</gene>
<reference evidence="1 2" key="1">
    <citation type="submission" date="2018-07" db="EMBL/GenBank/DDBJ databases">
        <title>Genomic Encyclopedia of Type Strains, Phase III (KMG-III): the genomes of soil and plant-associated and newly described type strains.</title>
        <authorList>
            <person name="Whitman W."/>
        </authorList>
    </citation>
    <scope>NUCLEOTIDE SEQUENCE [LARGE SCALE GENOMIC DNA]</scope>
    <source>
        <strain evidence="1 2">CECT 8488</strain>
    </source>
</reference>
<organism evidence="1 2">
    <name type="scientific">Aestuariispira insulae</name>
    <dbReference type="NCBI Taxonomy" id="1461337"/>
    <lineage>
        <taxon>Bacteria</taxon>
        <taxon>Pseudomonadati</taxon>
        <taxon>Pseudomonadota</taxon>
        <taxon>Alphaproteobacteria</taxon>
        <taxon>Rhodospirillales</taxon>
        <taxon>Kiloniellaceae</taxon>
        <taxon>Aestuariispira</taxon>
    </lineage>
</organism>
<name>A0A3D9HVT8_9PROT</name>
<evidence type="ECO:0000313" key="1">
    <source>
        <dbReference type="EMBL" id="RED53550.1"/>
    </source>
</evidence>
<dbReference type="RefSeq" id="WP_115934680.1">
    <property type="nucleotide sequence ID" value="NZ_QRDW01000001.1"/>
</dbReference>
<dbReference type="AlphaFoldDB" id="A0A3D9HVT8"/>
<sequence length="216" mass="23400">MKYIIFNIVVAGALVYLVAGDDLQLPTSPTEAIENTEVRLDETINKIRPEVEKTASKVAEEVAEKVAARVADEIAARLEQERVSSLQIAARSTAPIAPGPDHVPAQADPVTAAMLDPEDTLYQDPAIGLPEETAIAETLPPIEEVQIAPVTTYKPIDGLEEAVGQSREMAGDFSPPTPDSIQIAEGEQMMAPRDRQRELDALAQNMEMMFLNRAGQ</sequence>
<keyword evidence="2" id="KW-1185">Reference proteome</keyword>
<dbReference type="Proteomes" id="UP000256845">
    <property type="component" value="Unassembled WGS sequence"/>
</dbReference>